<keyword evidence="6" id="KW-0378">Hydrolase</keyword>
<organism evidence="15 16">
    <name type="scientific">Wallemia ichthyophaga</name>
    <dbReference type="NCBI Taxonomy" id="245174"/>
    <lineage>
        <taxon>Eukaryota</taxon>
        <taxon>Fungi</taxon>
        <taxon>Dikarya</taxon>
        <taxon>Basidiomycota</taxon>
        <taxon>Wallemiomycotina</taxon>
        <taxon>Wallemiomycetes</taxon>
        <taxon>Wallemiales</taxon>
        <taxon>Wallemiaceae</taxon>
        <taxon>Wallemia</taxon>
    </lineage>
</organism>
<comment type="similarity">
    <text evidence="2">Belongs to the peptidase C14B family.</text>
</comment>
<protein>
    <recommendedName>
        <fullName evidence="14">Peptidase C14 caspase domain-containing protein</fullName>
    </recommendedName>
</protein>
<dbReference type="InterPro" id="IPR005595">
    <property type="entry name" value="TRAP_alpha"/>
</dbReference>
<dbReference type="PANTHER" id="PTHR48104:SF30">
    <property type="entry name" value="METACASPASE-1"/>
    <property type="match status" value="1"/>
</dbReference>
<keyword evidence="3" id="KW-0812">Transmembrane</keyword>
<dbReference type="Proteomes" id="UP000306954">
    <property type="component" value="Unassembled WGS sequence"/>
</dbReference>
<sequence length="673" mass="73309">MKISLLSLLSAAGVAIASVTSSVKAPQIEVKSNIINAINGLAIDGNIVINGETNTLLINSINAESANYTLQSISGVFKNVKNDKKVKDAPKVSNIGKTIQGDSNTTPYAYNFPSEFKTGDLKLEVSLTVSDNEGISHLLDAFDGVLTVVEPKQTFDLEMLSIYALLAGIAYLAAKFVYETYINPLSPAEKKRKSKAKENISAPIRPVNVEDVKEGDNDWMPELAKLKQRKNKSASSAEETSGDEAGKKAKKGKKGGLDLSARYLGASWHMIVFTSENSLTFKKCTLASNTKTAILHRLYLLTVSTDRHHQEIMEGAVHVRVAYSLLTLLRGPPLPPPHGYPSPRPHPAHGFHGPPQPPSGMQHVSTPGGGNVEFRYSQATGKRKALLIGINYFNTKSELRGCINDVQNMQRFLLHRGYKPEDMVILTDDQRNPMSHPTRANITRAIGWLVSNAQPNDSLFWHYSGHGGQAKDRVGDEADGYDETILPVDYKMAGQIIDDELYDRMVRPLQPGVRLTAIFDSCHSATALDLPYLYSTKGSVKEQNGLEGAGTNLLNAGMSYMRGNTGSAVKTLFGLGKSAIRGNKAQKLSMQKTHPADVISLSGCKDNQTSADTSFGNMNGGAMSHAFCSVVSKYSNLSYLDLLNAIRDEISRYQQLPQLSSAHPIDLNLKFVV</sequence>
<evidence type="ECO:0000256" key="3">
    <source>
        <dbReference type="ARBA" id="ARBA00022692"/>
    </source>
</evidence>
<feature type="chain" id="PRO_5030101533" description="Peptidase C14 caspase domain-containing protein" evidence="13">
    <location>
        <begin position="18"/>
        <end position="673"/>
    </location>
</feature>
<evidence type="ECO:0000256" key="1">
    <source>
        <dbReference type="ARBA" id="ARBA00004115"/>
    </source>
</evidence>
<accession>A0A4T0II96</accession>
<feature type="compositionally biased region" description="Pro residues" evidence="12">
    <location>
        <begin position="334"/>
        <end position="345"/>
    </location>
</feature>
<reference evidence="15 16" key="1">
    <citation type="submission" date="2019-03" db="EMBL/GenBank/DDBJ databases">
        <title>Sequencing 23 genomes of Wallemia ichthyophaga.</title>
        <authorList>
            <person name="Gostincar C."/>
        </authorList>
    </citation>
    <scope>NUCLEOTIDE SEQUENCE [LARGE SCALE GENOMIC DNA]</scope>
    <source>
        <strain evidence="15 16">EXF-8621</strain>
    </source>
</reference>
<feature type="signal peptide" evidence="13">
    <location>
        <begin position="1"/>
        <end position="17"/>
    </location>
</feature>
<keyword evidence="7" id="KW-0256">Endoplasmic reticulum</keyword>
<evidence type="ECO:0000256" key="5">
    <source>
        <dbReference type="ARBA" id="ARBA00022729"/>
    </source>
</evidence>
<evidence type="ECO:0000256" key="4">
    <source>
        <dbReference type="ARBA" id="ARBA00022703"/>
    </source>
</evidence>
<comment type="caution">
    <text evidence="15">The sequence shown here is derived from an EMBL/GenBank/DDBJ whole genome shotgun (WGS) entry which is preliminary data.</text>
</comment>
<dbReference type="GO" id="GO:0005789">
    <property type="term" value="C:endoplasmic reticulum membrane"/>
    <property type="evidence" value="ECO:0007669"/>
    <property type="project" value="UniProtKB-SubCell"/>
</dbReference>
<evidence type="ECO:0000256" key="8">
    <source>
        <dbReference type="ARBA" id="ARBA00022989"/>
    </source>
</evidence>
<name>A0A4T0II96_WALIC</name>
<evidence type="ECO:0000256" key="2">
    <source>
        <dbReference type="ARBA" id="ARBA00009005"/>
    </source>
</evidence>
<proteinExistence type="inferred from homology"/>
<dbReference type="InterPro" id="IPR029030">
    <property type="entry name" value="Caspase-like_dom_sf"/>
</dbReference>
<gene>
    <name evidence="15" type="ORF">E3P90_03696</name>
</gene>
<dbReference type="Gene3D" id="3.40.50.12660">
    <property type="match status" value="1"/>
</dbReference>
<comment type="function">
    <text evidence="10">Is probably involved in a pathway contributing to genomic integrity.</text>
</comment>
<evidence type="ECO:0000256" key="11">
    <source>
        <dbReference type="ARBA" id="ARBA00038311"/>
    </source>
</evidence>
<keyword evidence="8" id="KW-1133">Transmembrane helix</keyword>
<dbReference type="AlphaFoldDB" id="A0A4T0II96"/>
<keyword evidence="5 13" id="KW-0732">Signal</keyword>
<comment type="subcellular location">
    <subcellularLocation>
        <location evidence="1">Endoplasmic reticulum membrane</location>
        <topology evidence="1">Single-pass type I membrane protein</topology>
    </subcellularLocation>
</comment>
<evidence type="ECO:0000256" key="10">
    <source>
        <dbReference type="ARBA" id="ARBA00037565"/>
    </source>
</evidence>
<feature type="region of interest" description="Disordered" evidence="12">
    <location>
        <begin position="334"/>
        <end position="365"/>
    </location>
</feature>
<evidence type="ECO:0000256" key="6">
    <source>
        <dbReference type="ARBA" id="ARBA00022807"/>
    </source>
</evidence>
<evidence type="ECO:0000313" key="15">
    <source>
        <dbReference type="EMBL" id="TIB08415.1"/>
    </source>
</evidence>
<dbReference type="GO" id="GO:0006508">
    <property type="term" value="P:proteolysis"/>
    <property type="evidence" value="ECO:0007669"/>
    <property type="project" value="InterPro"/>
</dbReference>
<comment type="similarity">
    <text evidence="11">Belongs to the IRC22 family.</text>
</comment>
<dbReference type="EMBL" id="SPOF01000059">
    <property type="protein sequence ID" value="TIB08415.1"/>
    <property type="molecule type" value="Genomic_DNA"/>
</dbReference>
<dbReference type="SUPFAM" id="SSF52129">
    <property type="entry name" value="Caspase-like"/>
    <property type="match status" value="1"/>
</dbReference>
<dbReference type="GO" id="GO:0006915">
    <property type="term" value="P:apoptotic process"/>
    <property type="evidence" value="ECO:0007669"/>
    <property type="project" value="UniProtKB-KW"/>
</dbReference>
<evidence type="ECO:0000256" key="12">
    <source>
        <dbReference type="SAM" id="MobiDB-lite"/>
    </source>
</evidence>
<dbReference type="InterPro" id="IPR050452">
    <property type="entry name" value="Metacaspase"/>
</dbReference>
<evidence type="ECO:0000259" key="14">
    <source>
        <dbReference type="Pfam" id="PF00656"/>
    </source>
</evidence>
<dbReference type="InterPro" id="IPR011600">
    <property type="entry name" value="Pept_C14_caspase"/>
</dbReference>
<feature type="region of interest" description="Disordered" evidence="12">
    <location>
        <begin position="225"/>
        <end position="254"/>
    </location>
</feature>
<feature type="domain" description="Peptidase C14 caspase" evidence="14">
    <location>
        <begin position="382"/>
        <end position="664"/>
    </location>
</feature>
<dbReference type="PANTHER" id="PTHR48104">
    <property type="entry name" value="METACASPASE-4"/>
    <property type="match status" value="1"/>
</dbReference>
<dbReference type="Pfam" id="PF00656">
    <property type="entry name" value="Peptidase_C14"/>
    <property type="match status" value="1"/>
</dbReference>
<keyword evidence="4" id="KW-0053">Apoptosis</keyword>
<dbReference type="Pfam" id="PF03896">
    <property type="entry name" value="TRAP_alpha"/>
    <property type="match status" value="1"/>
</dbReference>
<dbReference type="OrthoDB" id="3223806at2759"/>
<keyword evidence="6" id="KW-0788">Thiol protease</keyword>
<evidence type="ECO:0000256" key="13">
    <source>
        <dbReference type="SAM" id="SignalP"/>
    </source>
</evidence>
<evidence type="ECO:0000256" key="7">
    <source>
        <dbReference type="ARBA" id="ARBA00022824"/>
    </source>
</evidence>
<keyword evidence="6" id="KW-0645">Protease</keyword>
<dbReference type="GO" id="GO:0004197">
    <property type="term" value="F:cysteine-type endopeptidase activity"/>
    <property type="evidence" value="ECO:0007669"/>
    <property type="project" value="InterPro"/>
</dbReference>
<evidence type="ECO:0000256" key="9">
    <source>
        <dbReference type="ARBA" id="ARBA00023136"/>
    </source>
</evidence>
<evidence type="ECO:0000313" key="16">
    <source>
        <dbReference type="Proteomes" id="UP000306954"/>
    </source>
</evidence>
<keyword evidence="9" id="KW-0472">Membrane</keyword>